<evidence type="ECO:0000256" key="7">
    <source>
        <dbReference type="PROSITE-ProRule" id="PRU00723"/>
    </source>
</evidence>
<dbReference type="SMART" id="SM00356">
    <property type="entry name" value="ZnF_C3H1"/>
    <property type="match status" value="2"/>
</dbReference>
<dbReference type="GO" id="GO:0002376">
    <property type="term" value="P:immune system process"/>
    <property type="evidence" value="ECO:0007669"/>
    <property type="project" value="UniProtKB-KW"/>
</dbReference>
<dbReference type="InterPro" id="IPR045055">
    <property type="entry name" value="DNA2/NAM7-like"/>
</dbReference>
<protein>
    <submittedName>
        <fullName evidence="11">P-loop containing nucleoside triphosphate hydrolase</fullName>
    </submittedName>
</protein>
<keyword evidence="12" id="KW-1185">Reference proteome</keyword>
<dbReference type="GO" id="GO:0031048">
    <property type="term" value="P:regulatory ncRNA-mediated heterochromatin formation"/>
    <property type="evidence" value="ECO:0007669"/>
    <property type="project" value="TreeGrafter"/>
</dbReference>
<feature type="domain" description="C3H1-type" evidence="9">
    <location>
        <begin position="1"/>
        <end position="26"/>
    </location>
</feature>
<dbReference type="GO" id="GO:0008270">
    <property type="term" value="F:zinc ion binding"/>
    <property type="evidence" value="ECO:0007669"/>
    <property type="project" value="UniProtKB-KW"/>
</dbReference>
<dbReference type="GO" id="GO:0005737">
    <property type="term" value="C:cytoplasm"/>
    <property type="evidence" value="ECO:0007669"/>
    <property type="project" value="UniProtKB-SubCell"/>
</dbReference>
<comment type="subcellular location">
    <subcellularLocation>
        <location evidence="1">Cytoplasm</location>
    </subcellularLocation>
</comment>
<keyword evidence="4 7" id="KW-0863">Zinc-finger</keyword>
<dbReference type="Pfam" id="PF20173">
    <property type="entry name" value="ZnF_RZ-type"/>
    <property type="match status" value="1"/>
</dbReference>
<dbReference type="InterPro" id="IPR027417">
    <property type="entry name" value="P-loop_NTPase"/>
</dbReference>
<keyword evidence="11" id="KW-0378">Hydrolase</keyword>
<proteinExistence type="predicted"/>
<evidence type="ECO:0000256" key="6">
    <source>
        <dbReference type="ARBA" id="ARBA00022859"/>
    </source>
</evidence>
<evidence type="ECO:0000256" key="2">
    <source>
        <dbReference type="ARBA" id="ARBA00022490"/>
    </source>
</evidence>
<evidence type="ECO:0000256" key="5">
    <source>
        <dbReference type="ARBA" id="ARBA00022833"/>
    </source>
</evidence>
<dbReference type="EMBL" id="NBII01000004">
    <property type="protein sequence ID" value="PAV19452.1"/>
    <property type="molecule type" value="Genomic_DNA"/>
</dbReference>
<dbReference type="GO" id="GO:0031380">
    <property type="term" value="C:nuclear RNA-directed RNA polymerase complex"/>
    <property type="evidence" value="ECO:0007669"/>
    <property type="project" value="TreeGrafter"/>
</dbReference>
<evidence type="ECO:0000313" key="12">
    <source>
        <dbReference type="Proteomes" id="UP000217199"/>
    </source>
</evidence>
<feature type="compositionally biased region" description="Acidic residues" evidence="8">
    <location>
        <begin position="977"/>
        <end position="1000"/>
    </location>
</feature>
<dbReference type="CDD" id="cd18808">
    <property type="entry name" value="SF1_C_Upf1"/>
    <property type="match status" value="1"/>
</dbReference>
<keyword evidence="5 7" id="KW-0862">Zinc</keyword>
<comment type="caution">
    <text evidence="11">The sequence shown here is derived from an EMBL/GenBank/DDBJ whole genome shotgun (WGS) entry which is preliminary data.</text>
</comment>
<sequence length="2312" mass="261184">MPPCKFFNSPKGCKFGDRCKLEHIVAGTSTPVDSSNRAGDNSVPRGVCKNYWKDGVCRWGFDCRYRHTTPNDTTLFTATPKVTSTRDTDRTLALELVAPYLKAKGLEKISPGSGVDSFVSPSDKRKLNPQQFHNEMKNYLRDEFGFTSSVQMCIFASLFSHASTENPTWTDDDGQTLLITISKKNGLLRLNDILCHSNVSMSAGTDPGILSFQRGYLPILKYLASNFVVKSTMNQHVNALYNLIDQNMDHHLRVIGSCIEESMTVKSFKDTRRPLGPTLTGLEVFMTLVNVLFEYLQRYKNATTTHTGIADHVSHLERWVGIWVNGISSSPPSFEDPLSEEKERRQFLVRNLRDRLQRSIDIVKREKGAHEYYTSSRSQAKSLALKRVIKESEHIGILAALENDYEGPGTERPTGPRHDNDFVDIDYIRIAPTDDELRCRIPPFLPANIPNAPHPFASDSMKRLLDIQFRLLREELIASLRRACNLIQDDLASSQRPGTKLSAILKKQGGRYQYQDRHESIMFNVYTGVGFSRFNCDRRRGLVAELCLDTPPGSARSDSAQKRAAYWKNGKRFMTGGLVALVWPQANNLEIYLGNVASSLRDLEEQAKKGRDDISVRVTFYDMSANSKFLEILRKRLQTRDLLLIECPILFESIRPFLESLKREPETFPLRKYLVHHDLGTLAKMTIDPPEYSLAPGFSYNLSCLLRGEDELSDLLLTTVNKDSVEAARNILKTNSSLDPSQADAIVDVLTKEVALLQGPPGTGKTYVGVELIRVLVENEARPIVLIAFTNHALDHLLRSVLEAGITKKIVRLGSRCSDEKIAPFSLEEQEKLADPSRLESLSRGEISSLRDVEKELKEILNEYVETEIPSERLEEHMDVRYPYHIDAIRTPPTWIGTIYALQKSEFDAGWRTNPKKNIADIEMQSMYTFWLRGGDINFLQASRLSFRKAQTPTHAPDSNHFSVLSSIRDHPIESSMENDEDDEDDGDSDELSSPDFEDDWQNRSTSDESYESDDTVSPVLSVKSISSEEPTDTNHFESTSLALSDINDPIGFFASFEQPSIPQVPMTDREVKELLLCYDVWDTSVVERGRLHAFWVNEAKETICEDQKDRFNFLKERHDTLREQLFERDTEIRKRIIRNCDLIACTTTGAAKLTSMLKGLTPKVMLVEEAGQVLESHVLGSLVQSIEHLILIGDPLQLRPTINNFSLSMDNPRGKKLYLFDRSLMERLSDSGLAMSKLNVQRRMRPSIAELMRLTLYPDLCDNDIVRKYPPVRGMAKDVFFLSHSHPERGGGEDDVSKHNVYEVSMIKDLVKYLLRQGTYSKEGDIVVLCAYLGQLLRVRDALSQEFTVVLDERDKNALDDLNNADGNEEPHLERVGVMQRVKIRSIDNYQGEEADIVILSLVRNSGSDDKSKSTEPGFARTRRNIGFLKSENRTNVALSRARHGLYILGNSSDLLLHSDMWGKIIGHLESTESIGDKLPIECHRHPEEIRYVSQPGDLPSLSPDGGCLRACGERLKCGHLCPYKCHCDDENHYTTICNQSCQRLCSRGHPCQKKCVDECGRCETRIRNVRLACGHFKDSVPCWQLDDLDQVYCSELVTRTLLSCEHSTEKECGLSIENIKCMAVCNGIMDCCGKNCKSRCFECQEISRTTEEEITSPRTSHRKHSCSKPLHCQHTCTGICEPNHKCVVQCKSTCRQVCIHSECKRPCSEACEPCKEPCPWVCPHGACPVPCGSICTRLPCDKPCESILKCGHKCPSVCGEDCSIQICLEPSCTPKEVLERICDLILQRSLSDLMPEQGTLDERIITNPDCRHVFTVETLDGHCSMSDYYEQGTDGEWKALKLPAPGYKKPPTCPTCRTAIRTPRYGRIYKRADLDILEMNVAASLMLALQRAEKLVTDFDKDSAIASTKEKLSTLAFPKQINDPKEDKRRASKRNKLLNSDEQLPIRTDSINPASNQLFGLPESIAPEWARMVAPLTNAYRQAVKVAKSRSAHVAAYESSFATIYRNELDSYLENINRAPRDPELHAMRMARIRIGSSRPVADKKYCVEAIWLTISIRFILAELASEWLDPTHLPRNYDSSYSRIWALYIDFLLKSCERDAKIALNIAGSSDNHRQISRSSLLVLTSWLEASKFSYKMFQKREMKQDDRKKLSERVGGKRVKAAEIINAEKEKYYRLGLSTGDNDSFNISFTIPAKSILDELKNLEQTILTGVFYQPIMDDDLKQVILALRNAESSYSYSGHFYTCPNGHPYTIGDCGGANGTSRCPECFAEIGGHGHTLISTNRSDTRMENLARELGSARSPFSWGRVD</sequence>
<dbReference type="InterPro" id="IPR000571">
    <property type="entry name" value="Znf_CCCH"/>
</dbReference>
<dbReference type="InterPro" id="IPR047187">
    <property type="entry name" value="SF1_C_Upf1"/>
</dbReference>
<evidence type="ECO:0000256" key="8">
    <source>
        <dbReference type="SAM" id="MobiDB-lite"/>
    </source>
</evidence>
<dbReference type="InParanoid" id="A0A286UIN6"/>
<feature type="zinc finger region" description="C3H1-type" evidence="7">
    <location>
        <begin position="1"/>
        <end position="26"/>
    </location>
</feature>
<feature type="domain" description="C3H1-type" evidence="9">
    <location>
        <begin position="42"/>
        <end position="70"/>
    </location>
</feature>
<dbReference type="GO" id="GO:0016787">
    <property type="term" value="F:hydrolase activity"/>
    <property type="evidence" value="ECO:0007669"/>
    <property type="project" value="UniProtKB-KW"/>
</dbReference>
<organism evidence="11 12">
    <name type="scientific">Pyrrhoderma noxium</name>
    <dbReference type="NCBI Taxonomy" id="2282107"/>
    <lineage>
        <taxon>Eukaryota</taxon>
        <taxon>Fungi</taxon>
        <taxon>Dikarya</taxon>
        <taxon>Basidiomycota</taxon>
        <taxon>Agaricomycotina</taxon>
        <taxon>Agaricomycetes</taxon>
        <taxon>Hymenochaetales</taxon>
        <taxon>Hymenochaetaceae</taxon>
        <taxon>Pyrrhoderma</taxon>
    </lineage>
</organism>
<evidence type="ECO:0000259" key="9">
    <source>
        <dbReference type="PROSITE" id="PS50103"/>
    </source>
</evidence>
<dbReference type="Proteomes" id="UP000217199">
    <property type="component" value="Unassembled WGS sequence"/>
</dbReference>
<evidence type="ECO:0000256" key="4">
    <source>
        <dbReference type="ARBA" id="ARBA00022771"/>
    </source>
</evidence>
<dbReference type="PANTHER" id="PTHR10887">
    <property type="entry name" value="DNA2/NAM7 HELICASE FAMILY"/>
    <property type="match status" value="1"/>
</dbReference>
<accession>A0A286UIN6</accession>
<dbReference type="PROSITE" id="PS50103">
    <property type="entry name" value="ZF_C3H1"/>
    <property type="match status" value="2"/>
</dbReference>
<keyword evidence="6" id="KW-0391">Immunity</keyword>
<dbReference type="Gene3D" id="3.40.50.300">
    <property type="entry name" value="P-loop containing nucleotide triphosphate hydrolases"/>
    <property type="match status" value="3"/>
</dbReference>
<keyword evidence="3 7" id="KW-0479">Metal-binding</keyword>
<keyword evidence="2" id="KW-0963">Cytoplasm</keyword>
<feature type="zinc finger region" description="C3H1-type" evidence="7">
    <location>
        <begin position="42"/>
        <end position="70"/>
    </location>
</feature>
<name>A0A286UIN6_9AGAM</name>
<dbReference type="PROSITE" id="PS51981">
    <property type="entry name" value="ZF_RZ"/>
    <property type="match status" value="1"/>
</dbReference>
<evidence type="ECO:0000259" key="10">
    <source>
        <dbReference type="PROSITE" id="PS51981"/>
    </source>
</evidence>
<reference evidence="11 12" key="1">
    <citation type="journal article" date="2017" name="Mol. Ecol.">
        <title>Comparative and population genomic landscape of Phellinus noxius: A hypervariable fungus causing root rot in trees.</title>
        <authorList>
            <person name="Chung C.L."/>
            <person name="Lee T.J."/>
            <person name="Akiba M."/>
            <person name="Lee H.H."/>
            <person name="Kuo T.H."/>
            <person name="Liu D."/>
            <person name="Ke H.M."/>
            <person name="Yokoi T."/>
            <person name="Roa M.B."/>
            <person name="Lu M.J."/>
            <person name="Chang Y.Y."/>
            <person name="Ann P.J."/>
            <person name="Tsai J.N."/>
            <person name="Chen C.Y."/>
            <person name="Tzean S.S."/>
            <person name="Ota Y."/>
            <person name="Hattori T."/>
            <person name="Sahashi N."/>
            <person name="Liou R.F."/>
            <person name="Kikuchi T."/>
            <person name="Tsai I.J."/>
        </authorList>
    </citation>
    <scope>NUCLEOTIDE SEQUENCE [LARGE SCALE GENOMIC DNA]</scope>
    <source>
        <strain evidence="11 12">FFPRI411160</strain>
    </source>
</reference>
<dbReference type="PANTHER" id="PTHR10887:SF445">
    <property type="entry name" value="NFX1-TYPE ZINC FINGER-CONTAINING PROTEIN 1"/>
    <property type="match status" value="1"/>
</dbReference>
<evidence type="ECO:0000256" key="3">
    <source>
        <dbReference type="ARBA" id="ARBA00022723"/>
    </source>
</evidence>
<dbReference type="GO" id="GO:0004386">
    <property type="term" value="F:helicase activity"/>
    <property type="evidence" value="ECO:0007669"/>
    <property type="project" value="InterPro"/>
</dbReference>
<dbReference type="STRING" id="2282107.A0A286UIN6"/>
<evidence type="ECO:0000256" key="1">
    <source>
        <dbReference type="ARBA" id="ARBA00004496"/>
    </source>
</evidence>
<dbReference type="OrthoDB" id="2423195at2759"/>
<evidence type="ECO:0000313" key="11">
    <source>
        <dbReference type="EMBL" id="PAV19452.1"/>
    </source>
</evidence>
<dbReference type="InterPro" id="IPR046439">
    <property type="entry name" value="ZF_RZ_dom"/>
</dbReference>
<feature type="region of interest" description="Disordered" evidence="8">
    <location>
        <begin position="974"/>
        <end position="1020"/>
    </location>
</feature>
<feature type="domain" description="RZ-type" evidence="10">
    <location>
        <begin position="2220"/>
        <end position="2298"/>
    </location>
</feature>
<dbReference type="Pfam" id="PF13087">
    <property type="entry name" value="AAA_12"/>
    <property type="match status" value="1"/>
</dbReference>
<gene>
    <name evidence="11" type="ORF">PNOK_0438600</name>
</gene>
<dbReference type="InterPro" id="IPR041679">
    <property type="entry name" value="DNA2/NAM7-like_C"/>
</dbReference>
<dbReference type="InterPro" id="IPR041677">
    <property type="entry name" value="DNA2/NAM7_AAA_11"/>
</dbReference>
<dbReference type="SUPFAM" id="SSF52540">
    <property type="entry name" value="P-loop containing nucleoside triphosphate hydrolases"/>
    <property type="match status" value="1"/>
</dbReference>
<dbReference type="Pfam" id="PF13086">
    <property type="entry name" value="AAA_11"/>
    <property type="match status" value="2"/>
</dbReference>
<feature type="region of interest" description="Disordered" evidence="8">
    <location>
        <begin position="1925"/>
        <end position="1944"/>
    </location>
</feature>